<accession>A0A4Y7RTN7</accession>
<organism evidence="1 2">
    <name type="scientific">Pelotomaculum propionicicum</name>
    <dbReference type="NCBI Taxonomy" id="258475"/>
    <lineage>
        <taxon>Bacteria</taxon>
        <taxon>Bacillati</taxon>
        <taxon>Bacillota</taxon>
        <taxon>Clostridia</taxon>
        <taxon>Eubacteriales</taxon>
        <taxon>Desulfotomaculaceae</taxon>
        <taxon>Pelotomaculum</taxon>
    </lineage>
</organism>
<keyword evidence="2" id="KW-1185">Reference proteome</keyword>
<gene>
    <name evidence="1" type="ORF">Pmgp_01122</name>
</gene>
<dbReference type="Gene3D" id="2.40.10.10">
    <property type="entry name" value="Trypsin-like serine proteases"/>
    <property type="match status" value="1"/>
</dbReference>
<dbReference type="RefSeq" id="WP_134212995.1">
    <property type="nucleotide sequence ID" value="NZ_QFFZ01000008.1"/>
</dbReference>
<protein>
    <submittedName>
        <fullName evidence="1">Uncharacterized protein</fullName>
    </submittedName>
</protein>
<dbReference type="SUPFAM" id="SSF50494">
    <property type="entry name" value="Trypsin-like serine proteases"/>
    <property type="match status" value="1"/>
</dbReference>
<evidence type="ECO:0000313" key="2">
    <source>
        <dbReference type="Proteomes" id="UP000297597"/>
    </source>
</evidence>
<dbReference type="Proteomes" id="UP000297597">
    <property type="component" value="Unassembled WGS sequence"/>
</dbReference>
<name>A0A4Y7RTN7_9FIRM</name>
<dbReference type="EMBL" id="QFFZ01000008">
    <property type="protein sequence ID" value="TEB12231.1"/>
    <property type="molecule type" value="Genomic_DNA"/>
</dbReference>
<dbReference type="InterPro" id="IPR009003">
    <property type="entry name" value="Peptidase_S1_PA"/>
</dbReference>
<reference evidence="1 2" key="1">
    <citation type="journal article" date="2018" name="Environ. Microbiol.">
        <title>Novel energy conservation strategies and behaviour of Pelotomaculum schinkii driving syntrophic propionate catabolism.</title>
        <authorList>
            <person name="Hidalgo-Ahumada C.A.P."/>
            <person name="Nobu M.K."/>
            <person name="Narihiro T."/>
            <person name="Tamaki H."/>
            <person name="Liu W.T."/>
            <person name="Kamagata Y."/>
            <person name="Stams A.J.M."/>
            <person name="Imachi H."/>
            <person name="Sousa D.Z."/>
        </authorList>
    </citation>
    <scope>NUCLEOTIDE SEQUENCE [LARGE SCALE GENOMIC DNA]</scope>
    <source>
        <strain evidence="1 2">MGP</strain>
    </source>
</reference>
<comment type="caution">
    <text evidence="1">The sequence shown here is derived from an EMBL/GenBank/DDBJ whole genome shotgun (WGS) entry which is preliminary data.</text>
</comment>
<dbReference type="AlphaFoldDB" id="A0A4Y7RTN7"/>
<evidence type="ECO:0000313" key="1">
    <source>
        <dbReference type="EMBL" id="TEB12231.1"/>
    </source>
</evidence>
<dbReference type="OrthoDB" id="104542at2"/>
<dbReference type="InterPro" id="IPR043504">
    <property type="entry name" value="Peptidase_S1_PA_chymotrypsin"/>
</dbReference>
<proteinExistence type="predicted"/>
<sequence length="334" mass="36370">MDRYFRALKKTRGKLLGLQNVVGVGIGYKHIGDKSTGEPAFVVYVEKKIPSADLTRGHIVPEKINGLATDVVEIGVVKMLDVRTRRERPCHPGVSIGHYKSTAGTLGAIVKDKATKELMILSNNHVLANGSSLQKPRAKIGDPILQPGPYDGGKMEDRVGTLYRYVPIEKHVSKSECPVALAMANGGTRLLNLVKKDYEVRFYKRFKGENTVDCALAKLDSSSLAMASILEVGEMRGVAEVKPGDKVVKSGRTTGITRGVVKSTGTTLQVEMEEEEKVWFSDQVVSDMNSQPGDSGALVLNEGQEVVGLLFAGSDKLTVFNRISNVINRLNIEF</sequence>